<dbReference type="KEGG" id="ccam:M5D45_00090"/>
<reference evidence="1" key="2">
    <citation type="submission" date="2022-05" db="EMBL/GenBank/DDBJ databases">
        <authorList>
            <person name="Kunte H.-J."/>
        </authorList>
    </citation>
    <scope>NUCLEOTIDE SEQUENCE</scope>
    <source>
        <strain evidence="1">G5</strain>
    </source>
</reference>
<reference evidence="1" key="1">
    <citation type="journal article" date="2022" name="Microbiol. Resour. Announc.">
        <title>Genome Sequence of Cupriavidus campinensis Strain G5, a Member of a Bacterial Consortium Capable of Polyethylene Degradation.</title>
        <authorList>
            <person name="Schneider B."/>
            <person name="Pfeiffer F."/>
            <person name="Dyall-Smith M."/>
            <person name="Kunte H.J."/>
        </authorList>
    </citation>
    <scope>NUCLEOTIDE SEQUENCE</scope>
    <source>
        <strain evidence="1">G5</strain>
    </source>
</reference>
<accession>A0AAE9HYP2</accession>
<dbReference type="EMBL" id="CP097330">
    <property type="protein sequence ID" value="URF04308.1"/>
    <property type="molecule type" value="Genomic_DNA"/>
</dbReference>
<name>A0AAE9HYP2_9BURK</name>
<sequence length="78" mass="8137">MQELASQLAHETPRTVTFADCQAAANAIEAGGSRHFRAFGSADALHADVAPAALHQAFVQVMNDNDIAVPVLHEGGAQ</sequence>
<proteinExistence type="predicted"/>
<dbReference type="Proteomes" id="UP001056132">
    <property type="component" value="Chromosome 1"/>
</dbReference>
<gene>
    <name evidence="1" type="ORF">M5D45_00090</name>
</gene>
<evidence type="ECO:0000313" key="2">
    <source>
        <dbReference type="Proteomes" id="UP001056132"/>
    </source>
</evidence>
<organism evidence="1 2">
    <name type="scientific">Cupriavidus campinensis</name>
    <dbReference type="NCBI Taxonomy" id="151783"/>
    <lineage>
        <taxon>Bacteria</taxon>
        <taxon>Pseudomonadati</taxon>
        <taxon>Pseudomonadota</taxon>
        <taxon>Betaproteobacteria</taxon>
        <taxon>Burkholderiales</taxon>
        <taxon>Burkholderiaceae</taxon>
        <taxon>Cupriavidus</taxon>
    </lineage>
</organism>
<evidence type="ECO:0000313" key="1">
    <source>
        <dbReference type="EMBL" id="URF04308.1"/>
    </source>
</evidence>
<protein>
    <submittedName>
        <fullName evidence="1">Uncharacterized protein</fullName>
    </submittedName>
</protein>
<dbReference type="RefSeq" id="WP_250024961.1">
    <property type="nucleotide sequence ID" value="NZ_CP097330.1"/>
</dbReference>
<dbReference type="AlphaFoldDB" id="A0AAE9HYP2"/>